<organism evidence="1 2">
    <name type="scientific">Paraburkholderia phenazinium</name>
    <dbReference type="NCBI Taxonomy" id="60549"/>
    <lineage>
        <taxon>Bacteria</taxon>
        <taxon>Pseudomonadati</taxon>
        <taxon>Pseudomonadota</taxon>
        <taxon>Betaproteobacteria</taxon>
        <taxon>Burkholderiales</taxon>
        <taxon>Burkholderiaceae</taxon>
        <taxon>Paraburkholderia</taxon>
    </lineage>
</organism>
<name>A0A1N6IRI1_9BURK</name>
<dbReference type="Proteomes" id="UP000185151">
    <property type="component" value="Unassembled WGS sequence"/>
</dbReference>
<dbReference type="Gene3D" id="3.30.2310.20">
    <property type="entry name" value="RelE-like"/>
    <property type="match status" value="1"/>
</dbReference>
<accession>A0A1N6IRI1</accession>
<dbReference type="OrthoDB" id="9801102at2"/>
<reference evidence="1 2" key="1">
    <citation type="submission" date="2016-11" db="EMBL/GenBank/DDBJ databases">
        <authorList>
            <person name="Jaros S."/>
            <person name="Januszkiewicz K."/>
            <person name="Wedrychowicz H."/>
        </authorList>
    </citation>
    <scope>NUCLEOTIDE SEQUENCE [LARGE SCALE GENOMIC DNA]</scope>
    <source>
        <strain evidence="1 2">GAS95</strain>
    </source>
</reference>
<sequence>MIKSFRHKGVQRFYETGSKAGIQAAHAAKLNRQLTVLDIAKTPDDIKRFGWNLHPLAGTQTGRWSIWVSGNWRLTFEFEGIDVILVDYQDYH</sequence>
<dbReference type="RefSeq" id="WP_074297395.1">
    <property type="nucleotide sequence ID" value="NZ_FSRU01000001.1"/>
</dbReference>
<dbReference type="PANTHER" id="PTHR40266:SF2">
    <property type="entry name" value="TOXIN HIGB-1"/>
    <property type="match status" value="1"/>
</dbReference>
<proteinExistence type="predicted"/>
<dbReference type="InterPro" id="IPR035093">
    <property type="entry name" value="RelE/ParE_toxin_dom_sf"/>
</dbReference>
<keyword evidence="2" id="KW-1185">Reference proteome</keyword>
<gene>
    <name evidence="1" type="ORF">SAMN05444165_2411</name>
</gene>
<dbReference type="AlphaFoldDB" id="A0A1N6IRI1"/>
<evidence type="ECO:0000313" key="2">
    <source>
        <dbReference type="Proteomes" id="UP000185151"/>
    </source>
</evidence>
<protein>
    <submittedName>
        <fullName evidence="1">Proteic killer suppression protein</fullName>
    </submittedName>
</protein>
<dbReference type="SUPFAM" id="SSF143011">
    <property type="entry name" value="RelE-like"/>
    <property type="match status" value="1"/>
</dbReference>
<dbReference type="InterPro" id="IPR007711">
    <property type="entry name" value="HigB-1"/>
</dbReference>
<dbReference type="Pfam" id="PF05015">
    <property type="entry name" value="HigB-like_toxin"/>
    <property type="match status" value="1"/>
</dbReference>
<dbReference type="EMBL" id="FSRU01000001">
    <property type="protein sequence ID" value="SIO34616.1"/>
    <property type="molecule type" value="Genomic_DNA"/>
</dbReference>
<dbReference type="PANTHER" id="PTHR40266">
    <property type="entry name" value="TOXIN HIGB-1"/>
    <property type="match status" value="1"/>
</dbReference>
<evidence type="ECO:0000313" key="1">
    <source>
        <dbReference type="EMBL" id="SIO34616.1"/>
    </source>
</evidence>